<accession>V9HN13</accession>
<gene>
    <name evidence="1" type="ORF">HMPREF9630_01013</name>
</gene>
<comment type="caution">
    <text evidence="1">The sequence shown here is derived from an EMBL/GenBank/DDBJ whole genome shotgun (WGS) entry which is preliminary data.</text>
</comment>
<dbReference type="AlphaFoldDB" id="V9HN13"/>
<evidence type="ECO:0000313" key="2">
    <source>
        <dbReference type="Proteomes" id="UP000017818"/>
    </source>
</evidence>
<reference evidence="1 2" key="1">
    <citation type="submission" date="2012-05" db="EMBL/GenBank/DDBJ databases">
        <title>The Genome Sequence of Eubacteriaceae bacterium CM2.</title>
        <authorList>
            <consortium name="The Broad Institute Genome Sequencing Platform"/>
            <person name="Earl A."/>
            <person name="Ward D."/>
            <person name="Feldgarden M."/>
            <person name="Gevers D."/>
            <person name="Sizova M."/>
            <person name="Hazen A."/>
            <person name="Epstein S."/>
            <person name="Walker B."/>
            <person name="Young S.K."/>
            <person name="Zeng Q."/>
            <person name="Gargeya S."/>
            <person name="Fitzgerald M."/>
            <person name="Haas B."/>
            <person name="Abouelleil A."/>
            <person name="Alvarado L."/>
            <person name="Arachchi H.M."/>
            <person name="Berlin A."/>
            <person name="Chapman S.B."/>
            <person name="Goldberg J."/>
            <person name="Griggs A."/>
            <person name="Gujja S."/>
            <person name="Hansen M."/>
            <person name="Howarth C."/>
            <person name="Imamovic A."/>
            <person name="Larimer J."/>
            <person name="McCowen C."/>
            <person name="Montmayeur A."/>
            <person name="Murphy C."/>
            <person name="Neiman D."/>
            <person name="Pearson M."/>
            <person name="Priest M."/>
            <person name="Roberts A."/>
            <person name="Saif S."/>
            <person name="Shea T."/>
            <person name="Sisk P."/>
            <person name="Sykes S."/>
            <person name="Wortman J."/>
            <person name="Nusbaum C."/>
            <person name="Birren B."/>
        </authorList>
    </citation>
    <scope>NUCLEOTIDE SEQUENCE [LARGE SCALE GENOMIC DNA]</scope>
    <source>
        <strain evidence="1 2">CM2</strain>
    </source>
</reference>
<proteinExistence type="predicted"/>
<organism evidence="1 2">
    <name type="scientific">Peptoanaerobacter stomatis</name>
    <dbReference type="NCBI Taxonomy" id="796937"/>
    <lineage>
        <taxon>Bacteria</taxon>
        <taxon>Bacillati</taxon>
        <taxon>Bacillota</taxon>
        <taxon>Clostridia</taxon>
        <taxon>Peptostreptococcales</taxon>
        <taxon>Filifactoraceae</taxon>
        <taxon>Peptoanaerobacter</taxon>
    </lineage>
</organism>
<sequence>MKGNFTVYNSAKKLPYIWDKIAGDNIFIKRDFLIFL</sequence>
<dbReference type="HOGENOM" id="CLU_3357616_0_0_9"/>
<evidence type="ECO:0000313" key="1">
    <source>
        <dbReference type="EMBL" id="EHL14564.1"/>
    </source>
</evidence>
<dbReference type="EMBL" id="AFZF02000004">
    <property type="protein sequence ID" value="EHL14564.1"/>
    <property type="molecule type" value="Genomic_DNA"/>
</dbReference>
<name>V9HN13_9FIRM</name>
<protein>
    <submittedName>
        <fullName evidence="1">Uncharacterized protein</fullName>
    </submittedName>
</protein>
<dbReference type="Proteomes" id="UP000017818">
    <property type="component" value="Unassembled WGS sequence"/>
</dbReference>